<dbReference type="Proteomes" id="UP001153076">
    <property type="component" value="Unassembled WGS sequence"/>
</dbReference>
<dbReference type="PANTHER" id="PTHR34835:SF90">
    <property type="entry name" value="AMINOTRANSFERASE-LIKE PLANT MOBILE DOMAIN-CONTAINING PROTEIN"/>
    <property type="match status" value="1"/>
</dbReference>
<comment type="caution">
    <text evidence="1">The sequence shown here is derived from an EMBL/GenBank/DDBJ whole genome shotgun (WGS) entry which is preliminary data.</text>
</comment>
<dbReference type="EMBL" id="JAKOGI010001847">
    <property type="protein sequence ID" value="KAJ8423854.1"/>
    <property type="molecule type" value="Genomic_DNA"/>
</dbReference>
<sequence length="169" mass="19754">MIPGKLAVWLVRNFDICSCSLPLTNGRLRVTEHDVYMTLALTKGPLEVAEAKSEMNCSRWGRRIKRNFIVFAVSTCINGNQRGEVNYLVLDTLLDLSKVRELNWARYTMAVLFSSVDEWKKKTSRFFRGPILFLMLCYLDWVVFKVRNVKHQFPTLRGWTNNKMKSKKK</sequence>
<protein>
    <recommendedName>
        <fullName evidence="3">Aminotransferase-like plant mobile domain-containing protein</fullName>
    </recommendedName>
</protein>
<dbReference type="OrthoDB" id="1305300at2759"/>
<name>A0A9Q1GQR4_9CARY</name>
<reference evidence="1" key="1">
    <citation type="submission" date="2022-04" db="EMBL/GenBank/DDBJ databases">
        <title>Carnegiea gigantea Genome sequencing and assembly v2.</title>
        <authorList>
            <person name="Copetti D."/>
            <person name="Sanderson M.J."/>
            <person name="Burquez A."/>
            <person name="Wojciechowski M.F."/>
        </authorList>
    </citation>
    <scope>NUCLEOTIDE SEQUENCE</scope>
    <source>
        <strain evidence="1">SGP5-SGP5p</strain>
        <tissue evidence="1">Aerial part</tissue>
    </source>
</reference>
<accession>A0A9Q1GQR4</accession>
<dbReference type="AlphaFoldDB" id="A0A9Q1GQR4"/>
<evidence type="ECO:0008006" key="3">
    <source>
        <dbReference type="Google" id="ProtNLM"/>
    </source>
</evidence>
<proteinExistence type="predicted"/>
<organism evidence="1 2">
    <name type="scientific">Carnegiea gigantea</name>
    <dbReference type="NCBI Taxonomy" id="171969"/>
    <lineage>
        <taxon>Eukaryota</taxon>
        <taxon>Viridiplantae</taxon>
        <taxon>Streptophyta</taxon>
        <taxon>Embryophyta</taxon>
        <taxon>Tracheophyta</taxon>
        <taxon>Spermatophyta</taxon>
        <taxon>Magnoliopsida</taxon>
        <taxon>eudicotyledons</taxon>
        <taxon>Gunneridae</taxon>
        <taxon>Pentapetalae</taxon>
        <taxon>Caryophyllales</taxon>
        <taxon>Cactineae</taxon>
        <taxon>Cactaceae</taxon>
        <taxon>Cactoideae</taxon>
        <taxon>Echinocereeae</taxon>
        <taxon>Carnegiea</taxon>
    </lineage>
</organism>
<keyword evidence="2" id="KW-1185">Reference proteome</keyword>
<evidence type="ECO:0000313" key="1">
    <source>
        <dbReference type="EMBL" id="KAJ8423854.1"/>
    </source>
</evidence>
<gene>
    <name evidence="1" type="ORF">Cgig2_007558</name>
</gene>
<evidence type="ECO:0000313" key="2">
    <source>
        <dbReference type="Proteomes" id="UP001153076"/>
    </source>
</evidence>
<dbReference type="PANTHER" id="PTHR34835">
    <property type="entry name" value="OS07G0283600 PROTEIN-RELATED"/>
    <property type="match status" value="1"/>
</dbReference>